<sequence length="104" mass="12311">MSKIAHRFARLVWYGCLWLMRRPWMKRLQRSSRRLFPPALQGRAQESLLRQNRFARRFGLRILTVLFTFMLGYMALVVAYVGVIALYESGFFNLPRELAGRTGR</sequence>
<dbReference type="Proteomes" id="UP000727962">
    <property type="component" value="Unassembled WGS sequence"/>
</dbReference>
<comment type="caution">
    <text evidence="2">The sequence shown here is derived from an EMBL/GenBank/DDBJ whole genome shotgun (WGS) entry which is preliminary data.</text>
</comment>
<dbReference type="EMBL" id="JACOSL010000006">
    <property type="protein sequence ID" value="MBI1755666.1"/>
    <property type="molecule type" value="Genomic_DNA"/>
</dbReference>
<evidence type="ECO:0000313" key="2">
    <source>
        <dbReference type="EMBL" id="MBI1755666.1"/>
    </source>
</evidence>
<accession>A0A931LYT2</accession>
<reference evidence="2" key="1">
    <citation type="submission" date="2020-07" db="EMBL/GenBank/DDBJ databases">
        <title>Huge and variable diversity of episymbiotic CPR bacteria and DPANN archaea in groundwater ecosystems.</title>
        <authorList>
            <person name="He C.Y."/>
            <person name="Keren R."/>
            <person name="Whittaker M."/>
            <person name="Farag I.F."/>
            <person name="Doudna J."/>
            <person name="Cate J.H.D."/>
            <person name="Banfield J.F."/>
        </authorList>
    </citation>
    <scope>NUCLEOTIDE SEQUENCE</scope>
    <source>
        <strain evidence="2">NC_groundwater_17_Pr7_B-0.1um_64_12</strain>
    </source>
</reference>
<keyword evidence="1" id="KW-0812">Transmembrane</keyword>
<protein>
    <submittedName>
        <fullName evidence="2">Uncharacterized protein</fullName>
    </submittedName>
</protein>
<feature type="transmembrane region" description="Helical" evidence="1">
    <location>
        <begin position="58"/>
        <end position="87"/>
    </location>
</feature>
<proteinExistence type="predicted"/>
<dbReference type="AlphaFoldDB" id="A0A931LYT2"/>
<name>A0A931LYT2_FIMGI</name>
<gene>
    <name evidence="2" type="ORF">HYR64_00985</name>
</gene>
<keyword evidence="1" id="KW-1133">Transmembrane helix</keyword>
<evidence type="ECO:0000313" key="3">
    <source>
        <dbReference type="Proteomes" id="UP000727962"/>
    </source>
</evidence>
<evidence type="ECO:0000256" key="1">
    <source>
        <dbReference type="SAM" id="Phobius"/>
    </source>
</evidence>
<organism evidence="2 3">
    <name type="scientific">Fimbriimonas ginsengisoli</name>
    <dbReference type="NCBI Taxonomy" id="1005039"/>
    <lineage>
        <taxon>Bacteria</taxon>
        <taxon>Bacillati</taxon>
        <taxon>Armatimonadota</taxon>
        <taxon>Fimbriimonadia</taxon>
        <taxon>Fimbriimonadales</taxon>
        <taxon>Fimbriimonadaceae</taxon>
        <taxon>Fimbriimonas</taxon>
    </lineage>
</organism>
<keyword evidence="1" id="KW-0472">Membrane</keyword>